<comment type="caution">
    <text evidence="1">The sequence shown here is derived from an EMBL/GenBank/DDBJ whole genome shotgun (WGS) entry which is preliminary data.</text>
</comment>
<sequence length="240" mass="26964">MPPALTGTADAAQDCILVFYCRRGANNNIDAFVDDIRLQSKFRVVETNPSHAWSLPPNPIPVIIGVQNPFPPMLMTNMLHTCTEVHKGRSIRRRRQQAGLSKGNSCYRTLYRRKLDALHHWRKFFYCRRERALPNDAFGSREQARAQRNRSTCCRQSVFWWNNIRSITGEEISGGLSKAGGVVGRNGGRVDRPLRTVWPVSKAGGGGPKRIFQNASNQSSGRGYEPSGNELHLSISFILL</sequence>
<keyword evidence="2" id="KW-1185">Reference proteome</keyword>
<name>A0A0V0RTB7_9BILA</name>
<dbReference type="Proteomes" id="UP000054630">
    <property type="component" value="Unassembled WGS sequence"/>
</dbReference>
<dbReference type="AlphaFoldDB" id="A0A0V0RTB7"/>
<evidence type="ECO:0000313" key="1">
    <source>
        <dbReference type="EMBL" id="KRX17530.1"/>
    </source>
</evidence>
<protein>
    <submittedName>
        <fullName evidence="1">Uncharacterized protein</fullName>
    </submittedName>
</protein>
<gene>
    <name evidence="1" type="ORF">T07_6737</name>
</gene>
<accession>A0A0V0RTB7</accession>
<dbReference type="EMBL" id="JYDL01000086">
    <property type="protein sequence ID" value="KRX17530.1"/>
    <property type="molecule type" value="Genomic_DNA"/>
</dbReference>
<dbReference type="OrthoDB" id="10480521at2759"/>
<reference evidence="1 2" key="1">
    <citation type="submission" date="2015-01" db="EMBL/GenBank/DDBJ databases">
        <title>Evolution of Trichinella species and genotypes.</title>
        <authorList>
            <person name="Korhonen P.K."/>
            <person name="Edoardo P."/>
            <person name="Giuseppe L.R."/>
            <person name="Gasser R.B."/>
        </authorList>
    </citation>
    <scope>NUCLEOTIDE SEQUENCE [LARGE SCALE GENOMIC DNA]</scope>
    <source>
        <strain evidence="1">ISS37</strain>
    </source>
</reference>
<evidence type="ECO:0000313" key="2">
    <source>
        <dbReference type="Proteomes" id="UP000054630"/>
    </source>
</evidence>
<proteinExistence type="predicted"/>
<organism evidence="1 2">
    <name type="scientific">Trichinella nelsoni</name>
    <dbReference type="NCBI Taxonomy" id="6336"/>
    <lineage>
        <taxon>Eukaryota</taxon>
        <taxon>Metazoa</taxon>
        <taxon>Ecdysozoa</taxon>
        <taxon>Nematoda</taxon>
        <taxon>Enoplea</taxon>
        <taxon>Dorylaimia</taxon>
        <taxon>Trichinellida</taxon>
        <taxon>Trichinellidae</taxon>
        <taxon>Trichinella</taxon>
    </lineage>
</organism>